<keyword evidence="2" id="KW-0472">Membrane</keyword>
<gene>
    <name evidence="3" type="ORF">TTHERM_00335850</name>
</gene>
<dbReference type="InParanoid" id="I7MJY3"/>
<dbReference type="NCBIfam" id="TIGR00229">
    <property type="entry name" value="sensory_box"/>
    <property type="match status" value="1"/>
</dbReference>
<dbReference type="GeneID" id="7846756"/>
<evidence type="ECO:0000256" key="2">
    <source>
        <dbReference type="SAM" id="Phobius"/>
    </source>
</evidence>
<dbReference type="Proteomes" id="UP000009168">
    <property type="component" value="Unassembled WGS sequence"/>
</dbReference>
<dbReference type="STRING" id="312017.I7MJY3"/>
<feature type="transmembrane region" description="Helical" evidence="2">
    <location>
        <begin position="390"/>
        <end position="408"/>
    </location>
</feature>
<dbReference type="KEGG" id="tet:TTHERM_00335850"/>
<protein>
    <submittedName>
        <fullName evidence="3">PAS domain S-box protein</fullName>
    </submittedName>
</protein>
<evidence type="ECO:0000256" key="1">
    <source>
        <dbReference type="SAM" id="MobiDB-lite"/>
    </source>
</evidence>
<feature type="compositionally biased region" description="Basic residues" evidence="1">
    <location>
        <begin position="1518"/>
        <end position="1532"/>
    </location>
</feature>
<keyword evidence="4" id="KW-1185">Reference proteome</keyword>
<feature type="region of interest" description="Disordered" evidence="1">
    <location>
        <begin position="1367"/>
        <end position="1421"/>
    </location>
</feature>
<feature type="region of interest" description="Disordered" evidence="1">
    <location>
        <begin position="1515"/>
        <end position="1537"/>
    </location>
</feature>
<feature type="transmembrane region" description="Helical" evidence="2">
    <location>
        <begin position="326"/>
        <end position="346"/>
    </location>
</feature>
<feature type="transmembrane region" description="Helical" evidence="2">
    <location>
        <begin position="210"/>
        <end position="229"/>
    </location>
</feature>
<dbReference type="PANTHER" id="PTHR31600">
    <property type="entry name" value="TINY MACROCYSTS PROTEIN B-RELATED"/>
    <property type="match status" value="1"/>
</dbReference>
<evidence type="ECO:0000313" key="3">
    <source>
        <dbReference type="EMBL" id="EAR97308.2"/>
    </source>
</evidence>
<accession>I7MJY3</accession>
<feature type="transmembrane region" description="Helical" evidence="2">
    <location>
        <begin position="1896"/>
        <end position="1918"/>
    </location>
</feature>
<feature type="transmembrane region" description="Helical" evidence="2">
    <location>
        <begin position="367"/>
        <end position="384"/>
    </location>
</feature>
<dbReference type="RefSeq" id="XP_001017553.2">
    <property type="nucleotide sequence ID" value="XM_001017553.2"/>
</dbReference>
<dbReference type="EMBL" id="GG662666">
    <property type="protein sequence ID" value="EAR97308.2"/>
    <property type="molecule type" value="Genomic_DNA"/>
</dbReference>
<keyword evidence="2" id="KW-1133">Transmembrane helix</keyword>
<reference evidence="4" key="1">
    <citation type="journal article" date="2006" name="PLoS Biol.">
        <title>Macronuclear genome sequence of the ciliate Tetrahymena thermophila, a model eukaryote.</title>
        <authorList>
            <person name="Eisen J.A."/>
            <person name="Coyne R.S."/>
            <person name="Wu M."/>
            <person name="Wu D."/>
            <person name="Thiagarajan M."/>
            <person name="Wortman J.R."/>
            <person name="Badger J.H."/>
            <person name="Ren Q."/>
            <person name="Amedeo P."/>
            <person name="Jones K.M."/>
            <person name="Tallon L.J."/>
            <person name="Delcher A.L."/>
            <person name="Salzberg S.L."/>
            <person name="Silva J.C."/>
            <person name="Haas B.J."/>
            <person name="Majoros W.H."/>
            <person name="Farzad M."/>
            <person name="Carlton J.M."/>
            <person name="Smith R.K. Jr."/>
            <person name="Garg J."/>
            <person name="Pearlman R.E."/>
            <person name="Karrer K.M."/>
            <person name="Sun L."/>
            <person name="Manning G."/>
            <person name="Elde N.C."/>
            <person name="Turkewitz A.P."/>
            <person name="Asai D.J."/>
            <person name="Wilkes D.E."/>
            <person name="Wang Y."/>
            <person name="Cai H."/>
            <person name="Collins K."/>
            <person name="Stewart B.A."/>
            <person name="Lee S.R."/>
            <person name="Wilamowska K."/>
            <person name="Weinberg Z."/>
            <person name="Ruzzo W.L."/>
            <person name="Wloga D."/>
            <person name="Gaertig J."/>
            <person name="Frankel J."/>
            <person name="Tsao C.-C."/>
            <person name="Gorovsky M.A."/>
            <person name="Keeling P.J."/>
            <person name="Waller R.F."/>
            <person name="Patron N.J."/>
            <person name="Cherry J.M."/>
            <person name="Stover N.A."/>
            <person name="Krieger C.J."/>
            <person name="del Toro C."/>
            <person name="Ryder H.F."/>
            <person name="Williamson S.C."/>
            <person name="Barbeau R.A."/>
            <person name="Hamilton E.P."/>
            <person name="Orias E."/>
        </authorList>
    </citation>
    <scope>NUCLEOTIDE SEQUENCE [LARGE SCALE GENOMIC DNA]</scope>
    <source>
        <strain evidence="4">SB210</strain>
    </source>
</reference>
<dbReference type="PANTHER" id="PTHR31600:SF2">
    <property type="entry name" value="GAMETE ENRICHED GENE 10 PROTEIN-RELATED"/>
    <property type="match status" value="1"/>
</dbReference>
<feature type="transmembrane region" description="Helical" evidence="2">
    <location>
        <begin position="104"/>
        <end position="124"/>
    </location>
</feature>
<dbReference type="SUPFAM" id="SSF55785">
    <property type="entry name" value="PYP-like sensor domain (PAS domain)"/>
    <property type="match status" value="1"/>
</dbReference>
<feature type="transmembrane region" description="Helical" evidence="2">
    <location>
        <begin position="2128"/>
        <end position="2148"/>
    </location>
</feature>
<keyword evidence="2" id="KW-0812">Transmembrane</keyword>
<dbReference type="Gene3D" id="3.30.450.20">
    <property type="entry name" value="PAS domain"/>
    <property type="match status" value="1"/>
</dbReference>
<proteinExistence type="predicted"/>
<feature type="transmembrane region" description="Helical" evidence="2">
    <location>
        <begin position="1597"/>
        <end position="1622"/>
    </location>
</feature>
<dbReference type="OrthoDB" id="326305at2759"/>
<sequence length="2185" mass="257583">MQIFLCINQQFNKTQSFYFYSQLSIIFEQKQIIFILNYRQFLSKNRLFLLLYQHSKNSTFKIFLNLIDLKMLFLSKSRGIFSQKYAFIILILQIHRYAFLNGVFPLMIFKFFALCYKFTQIFYFQKLNDLLLLFQRQLITFEKTKQISIFRNTILKESSKQQNINQQKINTQKLNFPLFKMNLLLKIRNQIQDYYQKQIIFVVKMNGRPVFFGHILLFIRFFFHIQLMLSQNLMNEIISFDANLNEIGDYSIFFDKSYSQVILYIGIVITALVFIALFNDFIFCQFHLLQLTSSFSRRYLGMIFQIFNHILYIPLLYFGIDQAYQNNLAAIYGIISTIIIGIFVSIHDQDYSIQSIDSLANRLSPKIMLLNIIIESCVCISLRYISKPKIMLLISILLSVFKILISVSTRSYENRKIRTFHQFLSIYHFLLTLFLYISILQYSNIPITLIMILIIPISLKIAYLIDKYQHNLTRYSFKKQLLLLDPTDIDFYLRVLMKVLKLEYKDYCENSQSIILEYITQHHNIYCEDYPDCFCNKEPKDIRQYEDMRLEKQLRLKYINKYVRQMYNKCIQEGIVKTKKINNLIAFSYLNFLIEISQSKVLCFSEIIKLKMLMNLSEREVALFNFIFQKAVNKFTQIDISSTLVYKKKQNQKENWKYFEEQKLNEDQAEKKGATFDEKISVTNYIIGINFDELVNQAEEQYYATIQEKQSLLQLLFQDHIDLEVLKLKAQNLIHSRKQLLKKFLMLHKINQNSQKLQFYIENFVNTLGFGQKKRQIFKKDRQFTLEGLKTDVNIFSKDTCVVFITLVNEVGTIRKVQNKFENIFGYSSSKSIKSNINIIIPKYIQKVHDKVLSNYLQNPENFQINNFKLQIAQSEGGWAVPISLKFRPDYINLEDCGLTAFIQKVQNEYSYILLSCGYFKIQCLSQILFTKIFGKLYSQNEVYKIYLNRVIPLLNYFEKQQVKQIDLDLINEAVQTVAFLPKLEIIQKGFKRFHLYEKLDLADLQKYVENLTIEYYDLYSVKLKFYYNNYKKIQFNVVELHKFKKITSYQAQKEGLITFKNQLKTLMNIDLNIKSDLDIIDQFMELQTLQFYQKSVQQFSISEEEDESQADELKEKQQEHQFFQGSNESNQVISLPLQAHREDIQKDLFTNEEDFSKLGYHPDSNLQGINQQPYFKYDEHLQEVENKNAQDSTNIYDQQQDLKIDNLSSFNNINQTNNQVLLSPLSNNPLQTTFYNPLSLQSENRLISPKQAQDKFSFQKNIIPQKQEIFVEQKTNQEQTSVIKQIATEQYISQESIGNNNNNINSNNNNITQKQQQLRQMSFEHQASVTSILNEYYDIKQKEVIGDKAQSKNKILNNLISYNKKDQTQMQQITDDKSSNQIKEEDEDEQELDKSTQDQKSILQKNSSISSAKQNGNSTNNFNLCQMLKERIRQAKMQIEQQNQTIFTRKSSKQQTQIQSNAILSSQRLSVLIGQGRESVFDDSNGAMSSNLIGTRTRMNQLSLEKYYSSHQLEKTKTKKISKPKSQHSHKQVLNANDLTSEQLSDSIAKQEEIQRELEMQRSRVLGASSVNTNQSQNQEQKKSIFKMVNSEKKNYSLFILLVFSFIALSSFSTLILYQYFQNSSQFDTALLNFNYLPWPLSVRFLYSKVLADQVIKEMFWSQYFQSFQSQPQYEQVVQARQKKIFYLYKQSYLDFVNADNVNQNYFTYITTTQIPVLISKDPLILEKPYLNITSQKLQATFPVLYFMAFMQGNLYRMTIDQDQIYTQTVQLDNFSVFNTQVTKLQTLLSLSVTDITNTIRNQALLIMILVIIVICILGLAIIPLYYHVQIKNEELLKLFATISSQSLNDMIQPIQISIMSHKTQTKIKYFQLPIYKKRRAISSCSEIPKINIKYIIYIIIGIFLMAIQPVISFLYVNSFYNEANVLISLIQNFYTTKAYCTSLQAISNSMILIKSQKYQIYNTVYYTGRIQSLISQQTDNINSFYQAIQQSQSSIRFENDQYNNFFYPLITDNICDTIQNNPQYVKSQNQFDISTCKSIKSGILTKGLQISLKNLFETYAFIGPMYNITDYQSYTQSFYSWEDSNNLVELDQFFDIITTSMEILKDFLLERVNSFLNQMKSVLKSLLIYQLIMMIIIFYFGFIKFYEQVKLEMIQTKRMLSILSIEVILDNPYILSYLSKQES</sequence>
<dbReference type="eggNOG" id="ENOG502R2H6">
    <property type="taxonomic scope" value="Eukaryota"/>
</dbReference>
<organism evidence="3 4">
    <name type="scientific">Tetrahymena thermophila (strain SB210)</name>
    <dbReference type="NCBI Taxonomy" id="312017"/>
    <lineage>
        <taxon>Eukaryota</taxon>
        <taxon>Sar</taxon>
        <taxon>Alveolata</taxon>
        <taxon>Ciliophora</taxon>
        <taxon>Intramacronucleata</taxon>
        <taxon>Oligohymenophorea</taxon>
        <taxon>Hymenostomatida</taxon>
        <taxon>Tetrahymenina</taxon>
        <taxon>Tetrahymenidae</taxon>
        <taxon>Tetrahymena</taxon>
    </lineage>
</organism>
<dbReference type="InterPro" id="IPR052994">
    <property type="entry name" value="Tiny_macrocysts_regulators"/>
</dbReference>
<feature type="transmembrane region" description="Helical" evidence="2">
    <location>
        <begin position="299"/>
        <end position="320"/>
    </location>
</feature>
<evidence type="ECO:0000313" key="4">
    <source>
        <dbReference type="Proteomes" id="UP000009168"/>
    </source>
</evidence>
<feature type="transmembrane region" description="Helical" evidence="2">
    <location>
        <begin position="1805"/>
        <end position="1828"/>
    </location>
</feature>
<dbReference type="InterPro" id="IPR035965">
    <property type="entry name" value="PAS-like_dom_sf"/>
</dbReference>
<feature type="transmembrane region" description="Helical" evidence="2">
    <location>
        <begin position="261"/>
        <end position="278"/>
    </location>
</feature>
<feature type="compositionally biased region" description="Polar residues" evidence="1">
    <location>
        <begin position="1399"/>
        <end position="1421"/>
    </location>
</feature>
<name>I7MJY3_TETTS</name>
<dbReference type="InterPro" id="IPR000014">
    <property type="entry name" value="PAS"/>
</dbReference>